<keyword evidence="3" id="KW-1185">Reference proteome</keyword>
<dbReference type="EMBL" id="JAVKGR010000003">
    <property type="protein sequence ID" value="MDR8018820.1"/>
    <property type="molecule type" value="Genomic_DNA"/>
</dbReference>
<name>A0ABU2DR80_9MICC</name>
<sequence length="148" mass="16394">MSAEPEAGAVPAAEPSLPHMVRLVQVIAELREHCLWTADLTHEALSRYLIEEAQETVEEIEAGPVGDPVREDRFRTELGDVLLQVVLHAQLAAERGAFDLDAVAEAITAKLIRRNPHVYAEDGTLDPQPATREEIEAAWARIKQQEKS</sequence>
<evidence type="ECO:0000313" key="3">
    <source>
        <dbReference type="Proteomes" id="UP001251870"/>
    </source>
</evidence>
<evidence type="ECO:0000313" key="2">
    <source>
        <dbReference type="EMBL" id="MDR8018820.1"/>
    </source>
</evidence>
<dbReference type="InterPro" id="IPR004518">
    <property type="entry name" value="MazG-like_dom"/>
</dbReference>
<reference evidence="2 3" key="1">
    <citation type="submission" date="2023-09" db="EMBL/GenBank/DDBJ databases">
        <title>Description of three actinobacteria isolated from air of manufacturing shop in a pharmaceutical factory.</title>
        <authorList>
            <person name="Zhang D.-F."/>
        </authorList>
    </citation>
    <scope>NUCLEOTIDE SEQUENCE [LARGE SCALE GENOMIC DNA]</scope>
    <source>
        <strain evidence="2 3">LY-0111</strain>
    </source>
</reference>
<dbReference type="Pfam" id="PF03819">
    <property type="entry name" value="MazG"/>
    <property type="match status" value="1"/>
</dbReference>
<dbReference type="SUPFAM" id="SSF101386">
    <property type="entry name" value="all-alpha NTP pyrophosphatases"/>
    <property type="match status" value="1"/>
</dbReference>
<comment type="caution">
    <text evidence="2">The sequence shown here is derived from an EMBL/GenBank/DDBJ whole genome shotgun (WGS) entry which is preliminary data.</text>
</comment>
<dbReference type="Proteomes" id="UP001251870">
    <property type="component" value="Unassembled WGS sequence"/>
</dbReference>
<dbReference type="Gene3D" id="1.10.287.1080">
    <property type="entry name" value="MazG-like"/>
    <property type="match status" value="1"/>
</dbReference>
<dbReference type="InterPro" id="IPR048015">
    <property type="entry name" value="NTP-PPase_MazG-like_N"/>
</dbReference>
<dbReference type="PANTHER" id="PTHR30522">
    <property type="entry name" value="NUCLEOSIDE TRIPHOSPHATE PYROPHOSPHOHYDROLASE"/>
    <property type="match status" value="1"/>
</dbReference>
<evidence type="ECO:0000259" key="1">
    <source>
        <dbReference type="Pfam" id="PF03819"/>
    </source>
</evidence>
<dbReference type="InterPro" id="IPR011551">
    <property type="entry name" value="NTP_PyrPHydrolase_MazG"/>
</dbReference>
<dbReference type="CDD" id="cd11528">
    <property type="entry name" value="NTP-PPase_MazG_Nterm"/>
    <property type="match status" value="1"/>
</dbReference>
<proteinExistence type="predicted"/>
<gene>
    <name evidence="2" type="ORF">RIL96_04485</name>
</gene>
<feature type="domain" description="NTP pyrophosphohydrolase MazG-like" evidence="1">
    <location>
        <begin position="41"/>
        <end position="118"/>
    </location>
</feature>
<protein>
    <submittedName>
        <fullName evidence="2">MazG nucleotide pyrophosphohydrolase domain-containing protein</fullName>
    </submittedName>
</protein>
<accession>A0ABU2DR80</accession>
<dbReference type="PANTHER" id="PTHR30522:SF0">
    <property type="entry name" value="NUCLEOSIDE TRIPHOSPHATE PYROPHOSPHOHYDROLASE"/>
    <property type="match status" value="1"/>
</dbReference>
<organism evidence="2 3">
    <name type="scientific">Nesterenkonia aerolata</name>
    <dbReference type="NCBI Taxonomy" id="3074079"/>
    <lineage>
        <taxon>Bacteria</taxon>
        <taxon>Bacillati</taxon>
        <taxon>Actinomycetota</taxon>
        <taxon>Actinomycetes</taxon>
        <taxon>Micrococcales</taxon>
        <taxon>Micrococcaceae</taxon>
        <taxon>Nesterenkonia</taxon>
    </lineage>
</organism>
<dbReference type="RefSeq" id="WP_310547809.1">
    <property type="nucleotide sequence ID" value="NZ_JAVKGR010000003.1"/>
</dbReference>